<dbReference type="KEGG" id="tpal:117642862"/>
<dbReference type="PROSITE" id="PS00028">
    <property type="entry name" value="ZINC_FINGER_C2H2_1"/>
    <property type="match status" value="2"/>
</dbReference>
<dbReference type="SMART" id="SM00355">
    <property type="entry name" value="ZnF_C2H2"/>
    <property type="match status" value="4"/>
</dbReference>
<dbReference type="InterPro" id="IPR013087">
    <property type="entry name" value="Znf_C2H2_type"/>
</dbReference>
<keyword evidence="3" id="KW-1185">Reference proteome</keyword>
<organism evidence="4">
    <name type="scientific">Thrips palmi</name>
    <name type="common">Melon thrips</name>
    <dbReference type="NCBI Taxonomy" id="161013"/>
    <lineage>
        <taxon>Eukaryota</taxon>
        <taxon>Metazoa</taxon>
        <taxon>Ecdysozoa</taxon>
        <taxon>Arthropoda</taxon>
        <taxon>Hexapoda</taxon>
        <taxon>Insecta</taxon>
        <taxon>Pterygota</taxon>
        <taxon>Neoptera</taxon>
        <taxon>Paraneoptera</taxon>
        <taxon>Thysanoptera</taxon>
        <taxon>Terebrantia</taxon>
        <taxon>Thripoidea</taxon>
        <taxon>Thripidae</taxon>
        <taxon>Thrips</taxon>
    </lineage>
</organism>
<sequence length="905" mass="103139">MANLDTTYFCKFCNHKTSSLLSKIHHAHAHRHLSAYFHCGLGHCASTFKTEAGLRMHVIRNHKIFVSHAVRPTSVNIINHLNDDLKYQCPIVSCSQRFFMYKEFTKHLKDHLRSGKSVPCPFSASKGCTNVSQTWNSLTGHLSRKHKNECCERIPARPSFTVGPIEPLDSIPDVETLFTQDELNEYCATTENNVQGSLNESLVTVAQFYQKLEYKHMVPASVTQVISVEMKTMMMDLQRCMLSSLNSALGNEGLSVDSISRIVDSVKADSNNIFEVWRTLRTTYMRKKFYENNFCFVEPLKLPLPNGSTFYYIPLAQTIKAAFRNKSWSFGVSSSSQPHSGLYKDFKDGSAFKENIFFQENPDALPLILYQDAFQCVCPIGPAKNLKHKILGIYLAFGNLPPEVRFKKGSIQLVALCSESDFDHEAIYGRIVQDLLDLQTDGIDIPGVGFVKAGLAFISGDNLGSHCLAGMLTNFSRAHYFCRYCLLTRKVFNKPGGEVHKFKKRTVESYNHALHKLKSLPKAKRIKSGYHGIRFDSEFNKVRGFHVMNGLPACSGHDWAEGIICHDLKLYIKYFISKGWFTLEQLNQMIEKFPYCPEDRKDRPVIIKKLQKNRIAGGAWQVWNTLRLFPLIVHGYVKNVNDPVWQLLLQLRDLSEFVFAPEIHESYLAWFQCTIYEYLATRRKLFPNVPLRAKHHFATHAAEQILLFGPSTKVWTLRFETKHSFFNKSWRSANNSINFLKTLSYKHEFFQSWLRSGGGFECDFGSGARTPLKLGLYPQNVKDVLKSSNVRNVDVCEHVTLKGTSYKKGNIVILGTTSPIGDAFNVGIIHLILIDSLDLVTFFVKKAQLVFKYQVGMFKVSVTSNEYQCVRSKDLLCYYPLSPYVKDTETFVALRHAVVNTPVEL</sequence>
<name>A0A6P8ZKM3_THRPL</name>
<dbReference type="PROSITE" id="PS50157">
    <property type="entry name" value="ZINC_FINGER_C2H2_2"/>
    <property type="match status" value="1"/>
</dbReference>
<keyword evidence="1" id="KW-0863">Zinc-finger</keyword>
<dbReference type="Proteomes" id="UP000515158">
    <property type="component" value="Unplaced"/>
</dbReference>
<dbReference type="OrthoDB" id="6764509at2759"/>
<keyword evidence="1" id="KW-0862">Zinc</keyword>
<protein>
    <submittedName>
        <fullName evidence="4">Uncharacterized protein LOC117642862</fullName>
    </submittedName>
</protein>
<evidence type="ECO:0000259" key="2">
    <source>
        <dbReference type="PROSITE" id="PS50157"/>
    </source>
</evidence>
<evidence type="ECO:0000313" key="4">
    <source>
        <dbReference type="RefSeq" id="XP_034237354.1"/>
    </source>
</evidence>
<gene>
    <name evidence="4" type="primary">LOC117642862</name>
</gene>
<feature type="domain" description="C2H2-type" evidence="2">
    <location>
        <begin position="87"/>
        <end position="116"/>
    </location>
</feature>
<dbReference type="AlphaFoldDB" id="A0A6P8ZKM3"/>
<proteinExistence type="predicted"/>
<accession>A0A6P8ZKM3</accession>
<dbReference type="RefSeq" id="XP_034237354.1">
    <property type="nucleotide sequence ID" value="XM_034381463.1"/>
</dbReference>
<evidence type="ECO:0000256" key="1">
    <source>
        <dbReference type="PROSITE-ProRule" id="PRU00042"/>
    </source>
</evidence>
<evidence type="ECO:0000313" key="3">
    <source>
        <dbReference type="Proteomes" id="UP000515158"/>
    </source>
</evidence>
<keyword evidence="1" id="KW-0479">Metal-binding</keyword>
<reference evidence="4" key="1">
    <citation type="submission" date="2025-08" db="UniProtKB">
        <authorList>
            <consortium name="RefSeq"/>
        </authorList>
    </citation>
    <scope>IDENTIFICATION</scope>
    <source>
        <tissue evidence="4">Total insect</tissue>
    </source>
</reference>
<dbReference type="InParanoid" id="A0A6P8ZKM3"/>
<dbReference type="GO" id="GO:0008270">
    <property type="term" value="F:zinc ion binding"/>
    <property type="evidence" value="ECO:0007669"/>
    <property type="project" value="UniProtKB-KW"/>
</dbReference>
<dbReference type="GeneID" id="117642862"/>